<dbReference type="EMBL" id="CAXHTB010000018">
    <property type="protein sequence ID" value="CAL0324759.1"/>
    <property type="molecule type" value="Genomic_DNA"/>
</dbReference>
<feature type="region of interest" description="Disordered" evidence="1">
    <location>
        <begin position="27"/>
        <end position="94"/>
    </location>
</feature>
<keyword evidence="3" id="KW-1185">Reference proteome</keyword>
<accession>A0AAV1XUU8</accession>
<reference evidence="2 3" key="1">
    <citation type="submission" date="2024-03" db="EMBL/GenBank/DDBJ databases">
        <authorList>
            <person name="Martinez-Hernandez J."/>
        </authorList>
    </citation>
    <scope>NUCLEOTIDE SEQUENCE [LARGE SCALE GENOMIC DNA]</scope>
</reference>
<protein>
    <recommendedName>
        <fullName evidence="4">DUF3527 domain protein</fullName>
    </recommendedName>
</protein>
<evidence type="ECO:0000313" key="2">
    <source>
        <dbReference type="EMBL" id="CAL0324759.1"/>
    </source>
</evidence>
<sequence length="924" mass="102601">MPFNKKPSNELLKPAEEMGFGLELRKISSKRQSSSKTAAKGRSVLSQSYLSPHDKFDSKNGIGPQDSDLKQKGKWFAEEKIQNREGVGKSAADSDELVKHMSNLPGYLLRTEKGEKFQEKAFSVGVLDWSRLEQWKHKHTSEPTSKFTSFNSSESSSRTANKSSPSVRGKVKLDNNKVLLSSGIMPSSGTERLYEITKHPIPIVKQSESSKSRAKSIGNEQRMTPLAFESFGNSHSDMSVEKERRNGYQKRPSQLGNLASNMRYHGVSHIPDVKANSRGDGSKHNIESLHEYNHKKRERNHKSICDMGHLSVKPKHKGVSSKEMSSSSSGNRKKEANFVIGCKHGDGKPNKIVQFCHEEVLEASSSEDFQLSKSRTSPYEKNSESSQSSLSYISFPEEDCTEDVCSKIPHSSALPSLPGLSSETMQHRISTETKMSSLHSEGPCIENDVSLDTKLKTECVFSNLKQSLDQETAELAAQRGMVNPSHNRRFSFSLNRIGRSFSFKERPALPQFNSIYDSTKSSPVTPQSSVRWDNPIKEANNHNRAMSSPFWRLLDPIFKHKPSSDIQYSAESSRTCQGSKNSISYKTVDVNESLNAEKSKGSPVHGLLQLTIKNGLPLFKFVVNNESKIFAATSKSLASLEKDDLGCCFTFYLVNEIKKKSGGWMSHGSKEKSSGYGYNVVARMKFSCSKTTEPINQNSGRQSLVREYVLSGVEVGHTDQRQQLKLIQNMELAAIVIETSFENLSNEGLHGDKSLLKKECLKCSANERCLCSSGVNGISDSTTVILPGALHGSPNKGEPTPLIYRWKNGGLCDCGGWDIGCKLLVLSNQKHIPKSSKPYHDCFQLFVQEETDQNTPIFSLSSLKDGFFSIKFNSTITHLQAFFISVVVLSCQKLPSSFEMNSMLQGKAPKKYTPTPPLSPVGRV</sequence>
<feature type="compositionally biased region" description="Low complexity" evidence="1">
    <location>
        <begin position="145"/>
        <end position="164"/>
    </location>
</feature>
<organism evidence="2 3">
    <name type="scientific">Lupinus luteus</name>
    <name type="common">European yellow lupine</name>
    <dbReference type="NCBI Taxonomy" id="3873"/>
    <lineage>
        <taxon>Eukaryota</taxon>
        <taxon>Viridiplantae</taxon>
        <taxon>Streptophyta</taxon>
        <taxon>Embryophyta</taxon>
        <taxon>Tracheophyta</taxon>
        <taxon>Spermatophyta</taxon>
        <taxon>Magnoliopsida</taxon>
        <taxon>eudicotyledons</taxon>
        <taxon>Gunneridae</taxon>
        <taxon>Pentapetalae</taxon>
        <taxon>rosids</taxon>
        <taxon>fabids</taxon>
        <taxon>Fabales</taxon>
        <taxon>Fabaceae</taxon>
        <taxon>Papilionoideae</taxon>
        <taxon>50 kb inversion clade</taxon>
        <taxon>genistoids sensu lato</taxon>
        <taxon>core genistoids</taxon>
        <taxon>Genisteae</taxon>
        <taxon>Lupinus</taxon>
    </lineage>
</organism>
<dbReference type="Pfam" id="PF12043">
    <property type="entry name" value="DUF3527"/>
    <property type="match status" value="2"/>
</dbReference>
<dbReference type="PANTHER" id="PTHR31390:SF12">
    <property type="entry name" value="PUTATIVE (DUF3527)-RELATED"/>
    <property type="match status" value="1"/>
</dbReference>
<dbReference type="InterPro" id="IPR021916">
    <property type="entry name" value="DUF3527"/>
</dbReference>
<dbReference type="Proteomes" id="UP001497480">
    <property type="component" value="Unassembled WGS sequence"/>
</dbReference>
<dbReference type="PANTHER" id="PTHR31390">
    <property type="entry name" value="EXPRESSED PROTEIN"/>
    <property type="match status" value="1"/>
</dbReference>
<dbReference type="AlphaFoldDB" id="A0AAV1XUU8"/>
<proteinExistence type="predicted"/>
<feature type="region of interest" description="Disordered" evidence="1">
    <location>
        <begin position="137"/>
        <end position="172"/>
    </location>
</feature>
<feature type="compositionally biased region" description="Basic and acidic residues" evidence="1">
    <location>
        <begin position="67"/>
        <end position="87"/>
    </location>
</feature>
<name>A0AAV1XUU8_LUPLU</name>
<evidence type="ECO:0008006" key="4">
    <source>
        <dbReference type="Google" id="ProtNLM"/>
    </source>
</evidence>
<gene>
    <name evidence="2" type="ORF">LLUT_LOCUS25819</name>
</gene>
<feature type="compositionally biased region" description="Polar residues" evidence="1">
    <location>
        <begin position="367"/>
        <end position="380"/>
    </location>
</feature>
<evidence type="ECO:0000313" key="3">
    <source>
        <dbReference type="Proteomes" id="UP001497480"/>
    </source>
</evidence>
<evidence type="ECO:0000256" key="1">
    <source>
        <dbReference type="SAM" id="MobiDB-lite"/>
    </source>
</evidence>
<comment type="caution">
    <text evidence="2">The sequence shown here is derived from an EMBL/GenBank/DDBJ whole genome shotgun (WGS) entry which is preliminary data.</text>
</comment>
<feature type="region of interest" description="Disordered" evidence="1">
    <location>
        <begin position="311"/>
        <end position="332"/>
    </location>
</feature>
<feature type="region of interest" description="Disordered" evidence="1">
    <location>
        <begin position="367"/>
        <end position="387"/>
    </location>
</feature>